<protein>
    <submittedName>
        <fullName evidence="2">Uncharacterized protein</fullName>
    </submittedName>
</protein>
<sequence>MAPLRLLLAPTASRCISAPPTERFLDTASGSRASPDATSSRLLRVAGVGGPARRRSLRRSPAADTSLSGAGGALTLCSGFSDQPSSAPRETARDREFSPGLLPLGPCRSILDTSSPEWTGASILGGLRLPCPEGFTPPDPTRARITALGTHGEIAASRHGHLFLTPTIPPQRERTGQGLAMSGNGNHCPAHMGGFPMPHYSYFFPHMLGGLSPPTIQGLPVSGYSTPSPASKYPASQLCGNFRSHHCLCRELSGLAAVSSGTALGRVSECL</sequence>
<dbReference type="AlphaFoldDB" id="A0AAD7WPN3"/>
<evidence type="ECO:0000313" key="2">
    <source>
        <dbReference type="EMBL" id="KAJ8404383.1"/>
    </source>
</evidence>
<feature type="compositionally biased region" description="Polar residues" evidence="1">
    <location>
        <begin position="78"/>
        <end position="88"/>
    </location>
</feature>
<dbReference type="Proteomes" id="UP001221898">
    <property type="component" value="Unassembled WGS sequence"/>
</dbReference>
<comment type="caution">
    <text evidence="2">The sequence shown here is derived from an EMBL/GenBank/DDBJ whole genome shotgun (WGS) entry which is preliminary data.</text>
</comment>
<accession>A0AAD7WPN3</accession>
<gene>
    <name evidence="2" type="ORF">AAFF_G00341560</name>
</gene>
<name>A0AAD7WPN3_9TELE</name>
<proteinExistence type="predicted"/>
<feature type="region of interest" description="Disordered" evidence="1">
    <location>
        <begin position="45"/>
        <end position="100"/>
    </location>
</feature>
<dbReference type="EMBL" id="JAINUG010000054">
    <property type="protein sequence ID" value="KAJ8404383.1"/>
    <property type="molecule type" value="Genomic_DNA"/>
</dbReference>
<evidence type="ECO:0000313" key="3">
    <source>
        <dbReference type="Proteomes" id="UP001221898"/>
    </source>
</evidence>
<evidence type="ECO:0000256" key="1">
    <source>
        <dbReference type="SAM" id="MobiDB-lite"/>
    </source>
</evidence>
<keyword evidence="3" id="KW-1185">Reference proteome</keyword>
<reference evidence="2" key="1">
    <citation type="journal article" date="2023" name="Science">
        <title>Genome structures resolve the early diversification of teleost fishes.</title>
        <authorList>
            <person name="Parey E."/>
            <person name="Louis A."/>
            <person name="Montfort J."/>
            <person name="Bouchez O."/>
            <person name="Roques C."/>
            <person name="Iampietro C."/>
            <person name="Lluch J."/>
            <person name="Castinel A."/>
            <person name="Donnadieu C."/>
            <person name="Desvignes T."/>
            <person name="Floi Bucao C."/>
            <person name="Jouanno E."/>
            <person name="Wen M."/>
            <person name="Mejri S."/>
            <person name="Dirks R."/>
            <person name="Jansen H."/>
            <person name="Henkel C."/>
            <person name="Chen W.J."/>
            <person name="Zahm M."/>
            <person name="Cabau C."/>
            <person name="Klopp C."/>
            <person name="Thompson A.W."/>
            <person name="Robinson-Rechavi M."/>
            <person name="Braasch I."/>
            <person name="Lecointre G."/>
            <person name="Bobe J."/>
            <person name="Postlethwait J.H."/>
            <person name="Berthelot C."/>
            <person name="Roest Crollius H."/>
            <person name="Guiguen Y."/>
        </authorList>
    </citation>
    <scope>NUCLEOTIDE SEQUENCE</scope>
    <source>
        <strain evidence="2">NC1722</strain>
    </source>
</reference>
<organism evidence="2 3">
    <name type="scientific">Aldrovandia affinis</name>
    <dbReference type="NCBI Taxonomy" id="143900"/>
    <lineage>
        <taxon>Eukaryota</taxon>
        <taxon>Metazoa</taxon>
        <taxon>Chordata</taxon>
        <taxon>Craniata</taxon>
        <taxon>Vertebrata</taxon>
        <taxon>Euteleostomi</taxon>
        <taxon>Actinopterygii</taxon>
        <taxon>Neopterygii</taxon>
        <taxon>Teleostei</taxon>
        <taxon>Notacanthiformes</taxon>
        <taxon>Halosauridae</taxon>
        <taxon>Aldrovandia</taxon>
    </lineage>
</organism>